<dbReference type="SMART" id="SM00479">
    <property type="entry name" value="EXOIII"/>
    <property type="match status" value="1"/>
</dbReference>
<feature type="region of interest" description="Disordered" evidence="4">
    <location>
        <begin position="202"/>
        <end position="225"/>
    </location>
</feature>
<dbReference type="PANTHER" id="PTHR23044:SF61">
    <property type="entry name" value="3'-5' EXORIBONUCLEASE 1-RELATED"/>
    <property type="match status" value="1"/>
</dbReference>
<dbReference type="EMBL" id="VNJK01000001">
    <property type="protein sequence ID" value="TVX92286.1"/>
    <property type="molecule type" value="Genomic_DNA"/>
</dbReference>
<evidence type="ECO:0000313" key="7">
    <source>
        <dbReference type="Proteomes" id="UP000318102"/>
    </source>
</evidence>
<organism evidence="6 7">
    <name type="scientific">Paenibacillus agilis</name>
    <dbReference type="NCBI Taxonomy" id="3020863"/>
    <lineage>
        <taxon>Bacteria</taxon>
        <taxon>Bacillati</taxon>
        <taxon>Bacillota</taxon>
        <taxon>Bacilli</taxon>
        <taxon>Bacillales</taxon>
        <taxon>Paenibacillaceae</taxon>
        <taxon>Paenibacillus</taxon>
    </lineage>
</organism>
<reference evidence="6 7" key="1">
    <citation type="submission" date="2019-07" db="EMBL/GenBank/DDBJ databases">
        <authorList>
            <person name="Kim J."/>
        </authorList>
    </citation>
    <scope>NUCLEOTIDE SEQUENCE [LARGE SCALE GENOMIC DNA]</scope>
    <source>
        <strain evidence="6 7">N4</strain>
    </source>
</reference>
<evidence type="ECO:0000256" key="4">
    <source>
        <dbReference type="SAM" id="MobiDB-lite"/>
    </source>
</evidence>
<comment type="caution">
    <text evidence="6">The sequence shown here is derived from an EMBL/GenBank/DDBJ whole genome shotgun (WGS) entry which is preliminary data.</text>
</comment>
<dbReference type="Pfam" id="PF00929">
    <property type="entry name" value="RNase_T"/>
    <property type="match status" value="1"/>
</dbReference>
<protein>
    <submittedName>
        <fullName evidence="6">Exonuclease domain-containing protein</fullName>
    </submittedName>
</protein>
<feature type="domain" description="Exonuclease" evidence="5">
    <location>
        <begin position="2"/>
        <end position="181"/>
    </location>
</feature>
<dbReference type="Proteomes" id="UP000318102">
    <property type="component" value="Unassembled WGS sequence"/>
</dbReference>
<dbReference type="InterPro" id="IPR051274">
    <property type="entry name" value="3-5_Exoribonuclease"/>
</dbReference>
<evidence type="ECO:0000259" key="5">
    <source>
        <dbReference type="SMART" id="SM00479"/>
    </source>
</evidence>
<keyword evidence="1" id="KW-0540">Nuclease</keyword>
<gene>
    <name evidence="6" type="ORF">FPZ44_03930</name>
</gene>
<keyword evidence="3 6" id="KW-0269">Exonuclease</keyword>
<name>A0A559IXF6_9BACL</name>
<dbReference type="InterPro" id="IPR047201">
    <property type="entry name" value="ERI-1_3'hExo-like"/>
</dbReference>
<keyword evidence="7" id="KW-1185">Reference proteome</keyword>
<dbReference type="GO" id="GO:0003676">
    <property type="term" value="F:nucleic acid binding"/>
    <property type="evidence" value="ECO:0007669"/>
    <property type="project" value="InterPro"/>
</dbReference>
<evidence type="ECO:0000313" key="6">
    <source>
        <dbReference type="EMBL" id="TVX92286.1"/>
    </source>
</evidence>
<dbReference type="CDD" id="cd06133">
    <property type="entry name" value="ERI-1_3'hExo_like"/>
    <property type="match status" value="1"/>
</dbReference>
<dbReference type="GO" id="GO:0000175">
    <property type="term" value="F:3'-5'-RNA exonuclease activity"/>
    <property type="evidence" value="ECO:0007669"/>
    <property type="project" value="InterPro"/>
</dbReference>
<dbReference type="InterPro" id="IPR012337">
    <property type="entry name" value="RNaseH-like_sf"/>
</dbReference>
<dbReference type="AlphaFoldDB" id="A0A559IXF6"/>
<dbReference type="InterPro" id="IPR013520">
    <property type="entry name" value="Ribonucl_H"/>
</dbReference>
<dbReference type="InterPro" id="IPR036397">
    <property type="entry name" value="RNaseH_sf"/>
</dbReference>
<sequence length="225" mass="25672">MIAIIYDLEMTVTRRKGQISEIIEIGAVKLTHSEGKAVILDTFQTFVKPTLTSRITGDTTSFTGISQQDIIHADELPAALERFVAWIDTEEYALCSWGRDDKVQFTKECRLKKIPLRWLKNYTDVQQQISTMMGRPNKQQIGLKTALEELNLPFVGSHHRALDDAYNTALLYIHFADKISLHQNRTTDHAAYESEIYYKDTSNDDEDSLANSPFAALQRLKNDTE</sequence>
<evidence type="ECO:0000256" key="1">
    <source>
        <dbReference type="ARBA" id="ARBA00022722"/>
    </source>
</evidence>
<dbReference type="PANTHER" id="PTHR23044">
    <property type="entry name" value="3'-5' EXONUCLEASE ERI1-RELATED"/>
    <property type="match status" value="1"/>
</dbReference>
<dbReference type="Gene3D" id="3.30.420.10">
    <property type="entry name" value="Ribonuclease H-like superfamily/Ribonuclease H"/>
    <property type="match status" value="1"/>
</dbReference>
<keyword evidence="2" id="KW-0378">Hydrolase</keyword>
<dbReference type="OrthoDB" id="159416at2"/>
<proteinExistence type="predicted"/>
<accession>A0A559IXF6</accession>
<dbReference type="SUPFAM" id="SSF53098">
    <property type="entry name" value="Ribonuclease H-like"/>
    <property type="match status" value="1"/>
</dbReference>
<evidence type="ECO:0000256" key="3">
    <source>
        <dbReference type="ARBA" id="ARBA00022839"/>
    </source>
</evidence>
<dbReference type="RefSeq" id="WP_144987601.1">
    <property type="nucleotide sequence ID" value="NZ_VNJK01000001.1"/>
</dbReference>
<evidence type="ECO:0000256" key="2">
    <source>
        <dbReference type="ARBA" id="ARBA00022801"/>
    </source>
</evidence>